<keyword evidence="1 2" id="KW-0238">DNA-binding</keyword>
<protein>
    <submittedName>
        <fullName evidence="5">DNA-binding transcriptional activator CadC</fullName>
    </submittedName>
</protein>
<dbReference type="InterPro" id="IPR001867">
    <property type="entry name" value="OmpR/PhoB-type_DNA-bd"/>
</dbReference>
<feature type="DNA-binding region" description="OmpR/PhoB-type" evidence="2">
    <location>
        <begin position="1"/>
        <end position="95"/>
    </location>
</feature>
<sequence>MWDFRPHEHSQLRNKISGEEKRLTKTESQLLLLLLSNNHRVVTKSEIHKKIWPGKFVSDASITHAIASLRLALNDTVEAQCIIRTVPKAGYFVAYNKIALVLTNQAQPETRRPDKVVAFKLKCSWQAGVIVLLVSMNCLLFWFLFIPSQSEPKLNMSRLNSQTNTFTIKNNDFHSQQLLEQLIRHPTLNNVNFYIASNKTRIYVSCIHQNASSPYGQSINFSIDIKRAIEGISNDIVQKCQ</sequence>
<dbReference type="EMBL" id="FLQP01000008">
    <property type="protein sequence ID" value="SBS61375.1"/>
    <property type="molecule type" value="Genomic_DNA"/>
</dbReference>
<name>A0A1C3IIY4_9VIBR</name>
<keyword evidence="3" id="KW-1133">Transmembrane helix</keyword>
<evidence type="ECO:0000313" key="6">
    <source>
        <dbReference type="Proteomes" id="UP000092876"/>
    </source>
</evidence>
<dbReference type="Gene3D" id="1.10.10.10">
    <property type="entry name" value="Winged helix-like DNA-binding domain superfamily/Winged helix DNA-binding domain"/>
    <property type="match status" value="1"/>
</dbReference>
<feature type="domain" description="OmpR/PhoB-type" evidence="4">
    <location>
        <begin position="1"/>
        <end position="95"/>
    </location>
</feature>
<keyword evidence="3" id="KW-0472">Membrane</keyword>
<gene>
    <name evidence="5" type="ORF">VAT7223_00628</name>
</gene>
<dbReference type="InterPro" id="IPR036388">
    <property type="entry name" value="WH-like_DNA-bd_sf"/>
</dbReference>
<evidence type="ECO:0000259" key="4">
    <source>
        <dbReference type="PROSITE" id="PS51755"/>
    </source>
</evidence>
<evidence type="ECO:0000256" key="2">
    <source>
        <dbReference type="PROSITE-ProRule" id="PRU01091"/>
    </source>
</evidence>
<evidence type="ECO:0000313" key="5">
    <source>
        <dbReference type="EMBL" id="SBS61375.1"/>
    </source>
</evidence>
<dbReference type="SMART" id="SM00862">
    <property type="entry name" value="Trans_reg_C"/>
    <property type="match status" value="1"/>
</dbReference>
<keyword evidence="3" id="KW-0812">Transmembrane</keyword>
<dbReference type="InterPro" id="IPR016032">
    <property type="entry name" value="Sig_transdc_resp-reg_C-effctor"/>
</dbReference>
<dbReference type="PROSITE" id="PS51755">
    <property type="entry name" value="OMPR_PHOB"/>
    <property type="match status" value="1"/>
</dbReference>
<reference evidence="6" key="1">
    <citation type="submission" date="2016-06" db="EMBL/GenBank/DDBJ databases">
        <authorList>
            <person name="Rodrigo-Torres Lidia"/>
            <person name="Arahal R.David."/>
        </authorList>
    </citation>
    <scope>NUCLEOTIDE SEQUENCE [LARGE SCALE GENOMIC DNA]</scope>
    <source>
        <strain evidence="6">CECT 7223</strain>
    </source>
</reference>
<evidence type="ECO:0000256" key="1">
    <source>
        <dbReference type="ARBA" id="ARBA00023125"/>
    </source>
</evidence>
<dbReference type="GO" id="GO:0000160">
    <property type="term" value="P:phosphorelay signal transduction system"/>
    <property type="evidence" value="ECO:0007669"/>
    <property type="project" value="InterPro"/>
</dbReference>
<evidence type="ECO:0000256" key="3">
    <source>
        <dbReference type="SAM" id="Phobius"/>
    </source>
</evidence>
<dbReference type="Proteomes" id="UP000092876">
    <property type="component" value="Unassembled WGS sequence"/>
</dbReference>
<dbReference type="AlphaFoldDB" id="A0A1C3IIY4"/>
<feature type="transmembrane region" description="Helical" evidence="3">
    <location>
        <begin position="125"/>
        <end position="146"/>
    </location>
</feature>
<organism evidence="5 6">
    <name type="scientific">Vibrio atlanticus</name>
    <dbReference type="NCBI Taxonomy" id="693153"/>
    <lineage>
        <taxon>Bacteria</taxon>
        <taxon>Pseudomonadati</taxon>
        <taxon>Pseudomonadota</taxon>
        <taxon>Gammaproteobacteria</taxon>
        <taxon>Vibrionales</taxon>
        <taxon>Vibrionaceae</taxon>
        <taxon>Vibrio</taxon>
    </lineage>
</organism>
<accession>A0A1C3IIY4</accession>
<dbReference type="Pfam" id="PF00486">
    <property type="entry name" value="Trans_reg_C"/>
    <property type="match status" value="1"/>
</dbReference>
<dbReference type="GO" id="GO:0006355">
    <property type="term" value="P:regulation of DNA-templated transcription"/>
    <property type="evidence" value="ECO:0007669"/>
    <property type="project" value="InterPro"/>
</dbReference>
<proteinExistence type="predicted"/>
<dbReference type="SUPFAM" id="SSF46894">
    <property type="entry name" value="C-terminal effector domain of the bipartite response regulators"/>
    <property type="match status" value="1"/>
</dbReference>
<dbReference type="GO" id="GO:0003677">
    <property type="term" value="F:DNA binding"/>
    <property type="evidence" value="ECO:0007669"/>
    <property type="project" value="UniProtKB-UniRule"/>
</dbReference>